<dbReference type="GO" id="GO:0006352">
    <property type="term" value="P:DNA-templated transcription initiation"/>
    <property type="evidence" value="ECO:0007669"/>
    <property type="project" value="InterPro"/>
</dbReference>
<feature type="domain" description="RNA polymerase sigma-70 region 2" evidence="7">
    <location>
        <begin position="42"/>
        <end position="108"/>
    </location>
</feature>
<organism evidence="9 10">
    <name type="scientific">Candidatus Polarisedimenticola svalbardensis</name>
    <dbReference type="NCBI Taxonomy" id="2886004"/>
    <lineage>
        <taxon>Bacteria</taxon>
        <taxon>Pseudomonadati</taxon>
        <taxon>Acidobacteriota</taxon>
        <taxon>Candidatus Polarisedimenticolia</taxon>
        <taxon>Candidatus Polarisedimenticolales</taxon>
        <taxon>Candidatus Polarisedimenticolaceae</taxon>
        <taxon>Candidatus Polarisedimenticola</taxon>
    </lineage>
</organism>
<dbReference type="InterPro" id="IPR013324">
    <property type="entry name" value="RNA_pol_sigma_r3/r4-like"/>
</dbReference>
<evidence type="ECO:0000256" key="6">
    <source>
        <dbReference type="SAM" id="MobiDB-lite"/>
    </source>
</evidence>
<comment type="caution">
    <text evidence="9">The sequence shown here is derived from an EMBL/GenBank/DDBJ whole genome shotgun (WGS) entry which is preliminary data.</text>
</comment>
<feature type="compositionally biased region" description="Basic and acidic residues" evidence="6">
    <location>
        <begin position="121"/>
        <end position="132"/>
    </location>
</feature>
<evidence type="ECO:0000256" key="3">
    <source>
        <dbReference type="ARBA" id="ARBA00023082"/>
    </source>
</evidence>
<evidence type="ECO:0000256" key="1">
    <source>
        <dbReference type="ARBA" id="ARBA00010641"/>
    </source>
</evidence>
<keyword evidence="4" id="KW-0238">DNA-binding</keyword>
<keyword evidence="2" id="KW-0805">Transcription regulation</keyword>
<evidence type="ECO:0000256" key="4">
    <source>
        <dbReference type="ARBA" id="ARBA00023125"/>
    </source>
</evidence>
<dbReference type="SUPFAM" id="SSF88659">
    <property type="entry name" value="Sigma3 and sigma4 domains of RNA polymerase sigma factors"/>
    <property type="match status" value="1"/>
</dbReference>
<keyword evidence="3" id="KW-0731">Sigma factor</keyword>
<dbReference type="AlphaFoldDB" id="A0A8J7CKF2"/>
<dbReference type="InterPro" id="IPR014284">
    <property type="entry name" value="RNA_pol_sigma-70_dom"/>
</dbReference>
<dbReference type="Pfam" id="PF04542">
    <property type="entry name" value="Sigma70_r2"/>
    <property type="match status" value="1"/>
</dbReference>
<comment type="similarity">
    <text evidence="1">Belongs to the sigma-70 factor family. ECF subfamily.</text>
</comment>
<name>A0A8J7CKF2_9BACT</name>
<keyword evidence="5" id="KW-0804">Transcription</keyword>
<evidence type="ECO:0000313" key="9">
    <source>
        <dbReference type="EMBL" id="MBD3867108.1"/>
    </source>
</evidence>
<accession>A0A8J7CKF2</accession>
<dbReference type="SUPFAM" id="SSF88946">
    <property type="entry name" value="Sigma2 domain of RNA polymerase sigma factors"/>
    <property type="match status" value="1"/>
</dbReference>
<dbReference type="InterPro" id="IPR013249">
    <property type="entry name" value="RNA_pol_sigma70_r4_t2"/>
</dbReference>
<dbReference type="Pfam" id="PF08281">
    <property type="entry name" value="Sigma70_r4_2"/>
    <property type="match status" value="1"/>
</dbReference>
<evidence type="ECO:0000259" key="8">
    <source>
        <dbReference type="Pfam" id="PF08281"/>
    </source>
</evidence>
<evidence type="ECO:0000313" key="10">
    <source>
        <dbReference type="Proteomes" id="UP000648239"/>
    </source>
</evidence>
<dbReference type="EMBL" id="JACXWD010000006">
    <property type="protein sequence ID" value="MBD3867108.1"/>
    <property type="molecule type" value="Genomic_DNA"/>
</dbReference>
<evidence type="ECO:0000256" key="5">
    <source>
        <dbReference type="ARBA" id="ARBA00023163"/>
    </source>
</evidence>
<protein>
    <submittedName>
        <fullName evidence="9">Sigma-70 family RNA polymerase sigma factor</fullName>
    </submittedName>
</protein>
<reference evidence="9 10" key="1">
    <citation type="submission" date="2020-08" db="EMBL/GenBank/DDBJ databases">
        <title>Acidobacteriota in marine sediments use diverse sulfur dissimilation pathways.</title>
        <authorList>
            <person name="Wasmund K."/>
        </authorList>
    </citation>
    <scope>NUCLEOTIDE SEQUENCE [LARGE SCALE GENOMIC DNA]</scope>
    <source>
        <strain evidence="9">MAG AM4</strain>
    </source>
</reference>
<dbReference type="PANTHER" id="PTHR43133">
    <property type="entry name" value="RNA POLYMERASE ECF-TYPE SIGMA FACTO"/>
    <property type="match status" value="1"/>
</dbReference>
<dbReference type="InterPro" id="IPR007627">
    <property type="entry name" value="RNA_pol_sigma70_r2"/>
</dbReference>
<dbReference type="Proteomes" id="UP000648239">
    <property type="component" value="Unassembled WGS sequence"/>
</dbReference>
<feature type="region of interest" description="Disordered" evidence="6">
    <location>
        <begin position="117"/>
        <end position="137"/>
    </location>
</feature>
<dbReference type="InterPro" id="IPR036388">
    <property type="entry name" value="WH-like_DNA-bd_sf"/>
</dbReference>
<evidence type="ECO:0000259" key="7">
    <source>
        <dbReference type="Pfam" id="PF04542"/>
    </source>
</evidence>
<proteinExistence type="inferred from homology"/>
<evidence type="ECO:0000256" key="2">
    <source>
        <dbReference type="ARBA" id="ARBA00023015"/>
    </source>
</evidence>
<dbReference type="Gene3D" id="1.10.10.10">
    <property type="entry name" value="Winged helix-like DNA-binding domain superfamily/Winged helix DNA-binding domain"/>
    <property type="match status" value="1"/>
</dbReference>
<sequence>MQGPGTTTGKAGLGRTAGERQATDETLVHRCLNGNRSAFEKLVRRHQKGLVNHLYRLTGQPDTARDLAQEVFIKVYTSLGTFDPRYRFTTWMYRIASNCAIDHLRKRRPQTCSLTVQAAESDDRSQSDREFAGTEPTPHQMLRCREIQERLEASVEALPSSYRQLILLRHQKHCRYDEIARITGLPIGTVKNRIFRAREILRSQLSDILEAEDLR</sequence>
<dbReference type="Gene3D" id="1.10.1740.10">
    <property type="match status" value="1"/>
</dbReference>
<dbReference type="InterPro" id="IPR039425">
    <property type="entry name" value="RNA_pol_sigma-70-like"/>
</dbReference>
<dbReference type="GO" id="GO:0016987">
    <property type="term" value="F:sigma factor activity"/>
    <property type="evidence" value="ECO:0007669"/>
    <property type="project" value="UniProtKB-KW"/>
</dbReference>
<dbReference type="GO" id="GO:0003677">
    <property type="term" value="F:DNA binding"/>
    <property type="evidence" value="ECO:0007669"/>
    <property type="project" value="UniProtKB-KW"/>
</dbReference>
<dbReference type="InterPro" id="IPR013325">
    <property type="entry name" value="RNA_pol_sigma_r2"/>
</dbReference>
<dbReference type="CDD" id="cd06171">
    <property type="entry name" value="Sigma70_r4"/>
    <property type="match status" value="1"/>
</dbReference>
<gene>
    <name evidence="9" type="ORF">IFK94_03200</name>
</gene>
<dbReference type="PANTHER" id="PTHR43133:SF8">
    <property type="entry name" value="RNA POLYMERASE SIGMA FACTOR HI_1459-RELATED"/>
    <property type="match status" value="1"/>
</dbReference>
<feature type="domain" description="RNA polymerase sigma factor 70 region 4 type 2" evidence="8">
    <location>
        <begin position="149"/>
        <end position="199"/>
    </location>
</feature>
<dbReference type="NCBIfam" id="TIGR02937">
    <property type="entry name" value="sigma70-ECF"/>
    <property type="match status" value="1"/>
</dbReference>